<comment type="caution">
    <text evidence="1">The sequence shown here is derived from an EMBL/GenBank/DDBJ whole genome shotgun (WGS) entry which is preliminary data.</text>
</comment>
<evidence type="ECO:0000313" key="2">
    <source>
        <dbReference type="Proteomes" id="UP000504756"/>
    </source>
</evidence>
<gene>
    <name evidence="1" type="ORF">ikelab_15400</name>
</gene>
<reference evidence="1 2" key="1">
    <citation type="submission" date="2020-06" db="EMBL/GenBank/DDBJ databases">
        <title>Draft genome sequence of Lactic acid bacteria from Okinawan-style tofu.</title>
        <authorList>
            <person name="Takara I."/>
            <person name="Ikematsu S."/>
        </authorList>
    </citation>
    <scope>NUCLEOTIDE SEQUENCE [LARGE SCALE GENOMIC DNA]</scope>
    <source>
        <strain evidence="2">lg38</strain>
    </source>
</reference>
<evidence type="ECO:0000313" key="1">
    <source>
        <dbReference type="EMBL" id="GFO52265.1"/>
    </source>
</evidence>
<dbReference type="RefSeq" id="WP_040086491.1">
    <property type="nucleotide sequence ID" value="NZ_AP026069.1"/>
</dbReference>
<name>A0A098CV00_9LACT</name>
<proteinExistence type="predicted"/>
<dbReference type="EMBL" id="BLXU01000009">
    <property type="protein sequence ID" value="GFO52265.1"/>
    <property type="molecule type" value="Genomic_DNA"/>
</dbReference>
<accession>A0A098CV00</accession>
<dbReference type="AlphaFoldDB" id="A0A098CV00"/>
<organism evidence="1 2">
    <name type="scientific">Lactococcus garvieae</name>
    <dbReference type="NCBI Taxonomy" id="1363"/>
    <lineage>
        <taxon>Bacteria</taxon>
        <taxon>Bacillati</taxon>
        <taxon>Bacillota</taxon>
        <taxon>Bacilli</taxon>
        <taxon>Lactobacillales</taxon>
        <taxon>Streptococcaceae</taxon>
        <taxon>Lactococcus</taxon>
    </lineage>
</organism>
<sequence length="72" mass="8072">MTQEKFERYRKAVEELKNRKGYTNAFLADIASEKADSKIPASRMSNVMSGKENGKAALVILADIAFIYDLDV</sequence>
<protein>
    <submittedName>
        <fullName evidence="1">Uncharacterized protein</fullName>
    </submittedName>
</protein>
<dbReference type="Proteomes" id="UP000504756">
    <property type="component" value="Unassembled WGS sequence"/>
</dbReference>